<comment type="caution">
    <text evidence="6">The sequence shown here is derived from an EMBL/GenBank/DDBJ whole genome shotgun (WGS) entry which is preliminary data.</text>
</comment>
<sequence>MCDKRLKYVSMLLFQLLIGLPLQAQEYQLSGFVKDAETQESIIGANVLVEELSIGDATGIEGEFSIKIPQGTYTLMVSFVGYETQKKQISITNDQSLLIQLKPDAEQLEEVKVFGKANKESQQVLLVERQSADVMLQSIGAEEMSVKGLSTVEGALSQVTGISKVGEQGIFIRGLGDRYNNAILNGLVLPSTNPDLKMADLSIFPSGIVKNLQIRKTFAPSLYGDFAGATADIITKDYPSTSFLKIGLGGGINTIVTFTDFFHYPDGELEFLGFTGDRRNLETVLQSGQISEANRPFSTSWDKQQKTTPPDFNLDLIGGSYWDVGASGALGFLISLTHKNDYLYKDGIYRNLRAQGSRMVDYDLEEWTYHTRTSAVGNFYYKINPQHYLQYNLVFANESENQYTEWTGFNAESNNALFSFRNTYLQNQLWVHQLSGGNSFSSGQLTLDWGGSIARSNSVEPDRKQLIFDMGTTDVSAIDLSSGRLYTDESVADNHRFWSDMVEDTYSGKLEATYVFGDYQEEKDRFRHHLSVGYQQLMRERDFDYERYNIKRQNGIASGVNTQQPDADLQNLLEQGVIVYQSGTLADNFFKASLGVQAPYVNYRFLWKENWLFSAGLRVENSQQEVEYRLREDGGNDPFRIAVYDTLEWLPTVNLKYEQNETTNWRLSLSRTLTRPGMSELAPFERQEAAGGAARIGNPELINSHVYNIDLLWEQYPDSQASLYSLALFAKYLNDPIERIARASSSQLYSFENVGSAYVVGLEAELNRNLSAFFNAPFWEPFYWGMNLSLMYTQIDLEGTNTLFTNDSRPLQGASPVLLNTFLSYRPDLWKKNWQSEFTATFNIFSDRVYAAGVQGAGDIYERSYGTLNLITRHSWKEKLTLSLSAANILNPRITREQEFSNGTERTVDQFRRGVFISTSITYLFN</sequence>
<dbReference type="PANTHER" id="PTHR40980:SF5">
    <property type="entry name" value="TONB-DEPENDENT RECEPTOR"/>
    <property type="match status" value="1"/>
</dbReference>
<reference evidence="7" key="1">
    <citation type="journal article" date="2019" name="Int. J. Syst. Evol. Microbiol.">
        <title>The Global Catalogue of Microorganisms (GCM) 10K type strain sequencing project: providing services to taxonomists for standard genome sequencing and annotation.</title>
        <authorList>
            <consortium name="The Broad Institute Genomics Platform"/>
            <consortium name="The Broad Institute Genome Sequencing Center for Infectious Disease"/>
            <person name="Wu L."/>
            <person name="Ma J."/>
        </authorList>
    </citation>
    <scope>NUCLEOTIDE SEQUENCE [LARGE SCALE GENOMIC DNA]</scope>
    <source>
        <strain evidence="7">JCM 18326</strain>
    </source>
</reference>
<dbReference type="InterPro" id="IPR037066">
    <property type="entry name" value="Plug_dom_sf"/>
</dbReference>
<dbReference type="RefSeq" id="WP_345368776.1">
    <property type="nucleotide sequence ID" value="NZ_BAABJX010000007.1"/>
</dbReference>
<proteinExistence type="predicted"/>
<evidence type="ECO:0000256" key="1">
    <source>
        <dbReference type="ARBA" id="ARBA00004442"/>
    </source>
</evidence>
<dbReference type="InterPro" id="IPR008969">
    <property type="entry name" value="CarboxyPept-like_regulatory"/>
</dbReference>
<protein>
    <submittedName>
        <fullName evidence="6">TonB-dependent receptor</fullName>
    </submittedName>
</protein>
<dbReference type="SUPFAM" id="SSF49464">
    <property type="entry name" value="Carboxypeptidase regulatory domain-like"/>
    <property type="match status" value="1"/>
</dbReference>
<dbReference type="Gene3D" id="2.60.40.1120">
    <property type="entry name" value="Carboxypeptidase-like, regulatory domain"/>
    <property type="match status" value="1"/>
</dbReference>
<name>A0ABP9CYP7_9BACT</name>
<dbReference type="EMBL" id="BAABJX010000007">
    <property type="protein sequence ID" value="GAA4822870.1"/>
    <property type="molecule type" value="Genomic_DNA"/>
</dbReference>
<feature type="domain" description="TonB-dependent receptor plug" evidence="5">
    <location>
        <begin position="131"/>
        <end position="228"/>
    </location>
</feature>
<dbReference type="Gene3D" id="2.170.130.10">
    <property type="entry name" value="TonB-dependent receptor, plug domain"/>
    <property type="match status" value="1"/>
</dbReference>
<keyword evidence="7" id="KW-1185">Reference proteome</keyword>
<gene>
    <name evidence="6" type="ORF">GCM10023331_04110</name>
</gene>
<dbReference type="InterPro" id="IPR036942">
    <property type="entry name" value="Beta-barrel_TonB_sf"/>
</dbReference>
<feature type="chain" id="PRO_5046611763" evidence="4">
    <location>
        <begin position="25"/>
        <end position="926"/>
    </location>
</feature>
<dbReference type="Proteomes" id="UP001500298">
    <property type="component" value="Unassembled WGS sequence"/>
</dbReference>
<evidence type="ECO:0000256" key="4">
    <source>
        <dbReference type="SAM" id="SignalP"/>
    </source>
</evidence>
<dbReference type="Pfam" id="PF13715">
    <property type="entry name" value="CarbopepD_reg_2"/>
    <property type="match status" value="1"/>
</dbReference>
<accession>A0ABP9CYP7</accession>
<dbReference type="Pfam" id="PF07715">
    <property type="entry name" value="Plug"/>
    <property type="match status" value="1"/>
</dbReference>
<keyword evidence="6" id="KW-0675">Receptor</keyword>
<dbReference type="Gene3D" id="2.40.170.20">
    <property type="entry name" value="TonB-dependent receptor, beta-barrel domain"/>
    <property type="match status" value="1"/>
</dbReference>
<comment type="subcellular location">
    <subcellularLocation>
        <location evidence="1">Cell outer membrane</location>
    </subcellularLocation>
</comment>
<evidence type="ECO:0000256" key="3">
    <source>
        <dbReference type="ARBA" id="ARBA00023237"/>
    </source>
</evidence>
<evidence type="ECO:0000256" key="2">
    <source>
        <dbReference type="ARBA" id="ARBA00023136"/>
    </source>
</evidence>
<feature type="signal peptide" evidence="4">
    <location>
        <begin position="1"/>
        <end position="24"/>
    </location>
</feature>
<evidence type="ECO:0000313" key="6">
    <source>
        <dbReference type="EMBL" id="GAA4822870.1"/>
    </source>
</evidence>
<dbReference type="PANTHER" id="PTHR40980">
    <property type="entry name" value="PLUG DOMAIN-CONTAINING PROTEIN"/>
    <property type="match status" value="1"/>
</dbReference>
<dbReference type="SUPFAM" id="SSF56935">
    <property type="entry name" value="Porins"/>
    <property type="match status" value="1"/>
</dbReference>
<dbReference type="InterPro" id="IPR012910">
    <property type="entry name" value="Plug_dom"/>
</dbReference>
<evidence type="ECO:0000259" key="5">
    <source>
        <dbReference type="Pfam" id="PF07715"/>
    </source>
</evidence>
<organism evidence="6 7">
    <name type="scientific">Algivirga pacifica</name>
    <dbReference type="NCBI Taxonomy" id="1162670"/>
    <lineage>
        <taxon>Bacteria</taxon>
        <taxon>Pseudomonadati</taxon>
        <taxon>Bacteroidota</taxon>
        <taxon>Cytophagia</taxon>
        <taxon>Cytophagales</taxon>
        <taxon>Flammeovirgaceae</taxon>
        <taxon>Algivirga</taxon>
    </lineage>
</organism>
<keyword evidence="2" id="KW-0472">Membrane</keyword>
<keyword evidence="3" id="KW-0998">Cell outer membrane</keyword>
<keyword evidence="4" id="KW-0732">Signal</keyword>
<evidence type="ECO:0000313" key="7">
    <source>
        <dbReference type="Proteomes" id="UP001500298"/>
    </source>
</evidence>